<dbReference type="AlphaFoldDB" id="W2HNJ0"/>
<evidence type="ECO:0000313" key="2">
    <source>
        <dbReference type="EMBL" id="ETK96026.1"/>
    </source>
</evidence>
<dbReference type="EMBL" id="KI684122">
    <property type="protein sequence ID" value="ETK96026.1"/>
    <property type="molecule type" value="Genomic_DNA"/>
</dbReference>
<name>W2HNJ0_PHYNI</name>
<gene>
    <name evidence="2" type="ORF">L915_01124</name>
    <name evidence="3" type="ORF">L917_01077</name>
</gene>
<feature type="compositionally biased region" description="Basic and acidic residues" evidence="1">
    <location>
        <begin position="7"/>
        <end position="28"/>
    </location>
</feature>
<feature type="region of interest" description="Disordered" evidence="1">
    <location>
        <begin position="1"/>
        <end position="49"/>
    </location>
</feature>
<organism evidence="2">
    <name type="scientific">Phytophthora nicotianae</name>
    <name type="common">Potato buckeye rot agent</name>
    <name type="synonym">Phytophthora parasitica</name>
    <dbReference type="NCBI Taxonomy" id="4792"/>
    <lineage>
        <taxon>Eukaryota</taxon>
        <taxon>Sar</taxon>
        <taxon>Stramenopiles</taxon>
        <taxon>Oomycota</taxon>
        <taxon>Peronosporomycetes</taxon>
        <taxon>Peronosporales</taxon>
        <taxon>Peronosporaceae</taxon>
        <taxon>Phytophthora</taxon>
    </lineage>
</organism>
<protein>
    <submittedName>
        <fullName evidence="2">Uncharacterized protein</fullName>
    </submittedName>
</protein>
<dbReference type="EMBL" id="KI677387">
    <property type="protein sequence ID" value="ETM02463.1"/>
    <property type="molecule type" value="Genomic_DNA"/>
</dbReference>
<sequence length="109" mass="12633">MNFENPGLERLDRSDWAKHHGNEDRENVEYPTRAKNYGSEHGGTEFCQSNVRQPRPWTLEYGRSDPADLGWQDWEGPRVEEHDKYLWKFDQDGSSFDIPRSSGSGVCVS</sequence>
<accession>W2HNJ0</accession>
<dbReference type="Proteomes" id="UP000054423">
    <property type="component" value="Unassembled WGS sequence"/>
</dbReference>
<dbReference type="Proteomes" id="UP000053236">
    <property type="component" value="Unassembled WGS sequence"/>
</dbReference>
<evidence type="ECO:0000313" key="3">
    <source>
        <dbReference type="EMBL" id="ETM02463.1"/>
    </source>
</evidence>
<reference evidence="2" key="2">
    <citation type="submission" date="2013-11" db="EMBL/GenBank/DDBJ databases">
        <title>The Genome Sequence of Phytophthora parasitica CJ02B3.</title>
        <authorList>
            <consortium name="The Broad Institute Genomics Platform"/>
            <person name="Russ C."/>
            <person name="Tyler B."/>
            <person name="Panabieres F."/>
            <person name="Shan W."/>
            <person name="Tripathy S."/>
            <person name="Grunwald N."/>
            <person name="Machado M."/>
            <person name="Johnson C.S."/>
            <person name="Arredondo F."/>
            <person name="Hong C."/>
            <person name="Coffey M."/>
            <person name="Young S.K."/>
            <person name="Zeng Q."/>
            <person name="Gargeya S."/>
            <person name="Fitzgerald M."/>
            <person name="Abouelleil A."/>
            <person name="Alvarado L."/>
            <person name="Chapman S.B."/>
            <person name="Gainer-Dewar J."/>
            <person name="Goldberg J."/>
            <person name="Griggs A."/>
            <person name="Gujja S."/>
            <person name="Hansen M."/>
            <person name="Howarth C."/>
            <person name="Imamovic A."/>
            <person name="Ireland A."/>
            <person name="Larimer J."/>
            <person name="McCowan C."/>
            <person name="Murphy C."/>
            <person name="Pearson M."/>
            <person name="Poon T.W."/>
            <person name="Priest M."/>
            <person name="Roberts A."/>
            <person name="Saif S."/>
            <person name="Shea T."/>
            <person name="Sykes S."/>
            <person name="Wortman J."/>
            <person name="Nusbaum C."/>
            <person name="Birren B."/>
        </authorList>
    </citation>
    <scope>NUCLEOTIDE SEQUENCE [LARGE SCALE GENOMIC DNA]</scope>
    <source>
        <strain evidence="2">CJ02B3</strain>
    </source>
</reference>
<evidence type="ECO:0000256" key="1">
    <source>
        <dbReference type="SAM" id="MobiDB-lite"/>
    </source>
</evidence>
<proteinExistence type="predicted"/>
<reference evidence="3" key="1">
    <citation type="submission" date="2013-11" db="EMBL/GenBank/DDBJ databases">
        <title>The Genome Sequence of Phytophthora parasitica CHvinca01.</title>
        <authorList>
            <consortium name="The Broad Institute Genomics Platform"/>
            <person name="Russ C."/>
            <person name="Tyler B."/>
            <person name="Panabieres F."/>
            <person name="Shan W."/>
            <person name="Tripathy S."/>
            <person name="Grunwald N."/>
            <person name="Machado M."/>
            <person name="Johnson C.S."/>
            <person name="Arredondo F."/>
            <person name="Hong C."/>
            <person name="Coffey M."/>
            <person name="Young S.K."/>
            <person name="Zeng Q."/>
            <person name="Gargeya S."/>
            <person name="Fitzgerald M."/>
            <person name="Abouelleil A."/>
            <person name="Alvarado L."/>
            <person name="Chapman S.B."/>
            <person name="Gainer-Dewar J."/>
            <person name="Goldberg J."/>
            <person name="Griggs A."/>
            <person name="Gujja S."/>
            <person name="Hansen M."/>
            <person name="Howarth C."/>
            <person name="Imamovic A."/>
            <person name="Ireland A."/>
            <person name="Larimer J."/>
            <person name="McCowan C."/>
            <person name="Murphy C."/>
            <person name="Pearson M."/>
            <person name="Poon T.W."/>
            <person name="Priest M."/>
            <person name="Roberts A."/>
            <person name="Saif S."/>
            <person name="Shea T."/>
            <person name="Sykes S."/>
            <person name="Wortman J."/>
            <person name="Nusbaum C."/>
            <person name="Birren B."/>
        </authorList>
    </citation>
    <scope>NUCLEOTIDE SEQUENCE [LARGE SCALE GENOMIC DNA]</scope>
    <source>
        <strain evidence="3">CHvinca01</strain>
    </source>
</reference>